<gene>
    <name evidence="2" type="ORF">F6X53_17805</name>
</gene>
<evidence type="ECO:0000313" key="3">
    <source>
        <dbReference type="Proteomes" id="UP000474159"/>
    </source>
</evidence>
<dbReference type="EMBL" id="VZZK01000019">
    <property type="protein sequence ID" value="KAB1077589.1"/>
    <property type="molecule type" value="Genomic_DNA"/>
</dbReference>
<dbReference type="SUPFAM" id="SSF47413">
    <property type="entry name" value="lambda repressor-like DNA-binding domains"/>
    <property type="match status" value="1"/>
</dbReference>
<dbReference type="AlphaFoldDB" id="A0A6L3SV59"/>
<dbReference type="GO" id="GO:0003677">
    <property type="term" value="F:DNA binding"/>
    <property type="evidence" value="ECO:0007669"/>
    <property type="project" value="InterPro"/>
</dbReference>
<protein>
    <submittedName>
        <fullName evidence="2">Helix-turn-helix domain-containing protein</fullName>
    </submittedName>
</protein>
<dbReference type="Gene3D" id="1.10.260.40">
    <property type="entry name" value="lambda repressor-like DNA-binding domains"/>
    <property type="match status" value="1"/>
</dbReference>
<accession>A0A6L3SV59</accession>
<dbReference type="InterPro" id="IPR010982">
    <property type="entry name" value="Lambda_DNA-bd_dom_sf"/>
</dbReference>
<reference evidence="2 3" key="1">
    <citation type="submission" date="2019-09" db="EMBL/GenBank/DDBJ databases">
        <title>YIM 48816 draft genome.</title>
        <authorList>
            <person name="Jiang L."/>
        </authorList>
    </citation>
    <scope>NUCLEOTIDE SEQUENCE [LARGE SCALE GENOMIC DNA]</scope>
    <source>
        <strain evidence="2 3">YIM 48816</strain>
    </source>
</reference>
<name>A0A6L3SV59_9HYPH</name>
<feature type="domain" description="HTH cro/C1-type" evidence="1">
    <location>
        <begin position="9"/>
        <end position="62"/>
    </location>
</feature>
<dbReference type="RefSeq" id="WP_151001542.1">
    <property type="nucleotide sequence ID" value="NZ_BPQY01000806.1"/>
</dbReference>
<proteinExistence type="predicted"/>
<evidence type="ECO:0000313" key="2">
    <source>
        <dbReference type="EMBL" id="KAB1077589.1"/>
    </source>
</evidence>
<keyword evidence="3" id="KW-1185">Reference proteome</keyword>
<dbReference type="CDD" id="cd00093">
    <property type="entry name" value="HTH_XRE"/>
    <property type="match status" value="1"/>
</dbReference>
<dbReference type="InterPro" id="IPR001387">
    <property type="entry name" value="Cro/C1-type_HTH"/>
</dbReference>
<evidence type="ECO:0000259" key="1">
    <source>
        <dbReference type="PROSITE" id="PS50943"/>
    </source>
</evidence>
<dbReference type="Pfam" id="PF01381">
    <property type="entry name" value="HTH_3"/>
    <property type="match status" value="1"/>
</dbReference>
<dbReference type="PROSITE" id="PS50943">
    <property type="entry name" value="HTH_CROC1"/>
    <property type="match status" value="1"/>
</dbReference>
<organism evidence="2 3">
    <name type="scientific">Methylobacterium soli</name>
    <dbReference type="NCBI Taxonomy" id="553447"/>
    <lineage>
        <taxon>Bacteria</taxon>
        <taxon>Pseudomonadati</taxon>
        <taxon>Pseudomonadota</taxon>
        <taxon>Alphaproteobacteria</taxon>
        <taxon>Hyphomicrobiales</taxon>
        <taxon>Methylobacteriaceae</taxon>
        <taxon>Methylobacterium</taxon>
    </lineage>
</organism>
<comment type="caution">
    <text evidence="2">The sequence shown here is derived from an EMBL/GenBank/DDBJ whole genome shotgun (WGS) entry which is preliminary data.</text>
</comment>
<sequence length="84" mass="9282">MAITRDQCRAARALLEWTQDRLAEVSSVSKKTLVDFEVGKRTPYDRTIADITRALEAAGIEFIPENGGGAGVRFRDRRTAGART</sequence>
<dbReference type="Proteomes" id="UP000474159">
    <property type="component" value="Unassembled WGS sequence"/>
</dbReference>
<dbReference type="OrthoDB" id="4419620at2"/>